<accession>A0A8J3G0N5</accession>
<gene>
    <name evidence="1" type="ORF">GCM10009007_12780</name>
</gene>
<dbReference type="AlphaFoldDB" id="A0A8J3G0N5"/>
<evidence type="ECO:0000313" key="1">
    <source>
        <dbReference type="EMBL" id="GHA73308.1"/>
    </source>
</evidence>
<proteinExistence type="predicted"/>
<dbReference type="EMBL" id="BMZG01000006">
    <property type="protein sequence ID" value="GHA73308.1"/>
    <property type="molecule type" value="Genomic_DNA"/>
</dbReference>
<sequence length="68" mass="7779">MSERVLVLCHSGQAEWVTERVQQRELHVPEWIGGSLDQRSNALNQRIRLTVSHEGFLMDCSVVSFIAQ</sequence>
<name>A0A8J3G0N5_9BURK</name>
<dbReference type="Proteomes" id="UP000614287">
    <property type="component" value="Unassembled WGS sequence"/>
</dbReference>
<organism evidence="1 2">
    <name type="scientific">Formosimonas limnophila</name>
    <dbReference type="NCBI Taxonomy" id="1384487"/>
    <lineage>
        <taxon>Bacteria</taxon>
        <taxon>Pseudomonadati</taxon>
        <taxon>Pseudomonadota</taxon>
        <taxon>Betaproteobacteria</taxon>
        <taxon>Burkholderiales</taxon>
        <taxon>Burkholderiaceae</taxon>
        <taxon>Formosimonas</taxon>
    </lineage>
</organism>
<comment type="caution">
    <text evidence="1">The sequence shown here is derived from an EMBL/GenBank/DDBJ whole genome shotgun (WGS) entry which is preliminary data.</text>
</comment>
<keyword evidence="2" id="KW-1185">Reference proteome</keyword>
<reference evidence="1" key="1">
    <citation type="journal article" date="2014" name="Int. J. Syst. Evol. Microbiol.">
        <title>Complete genome sequence of Corynebacterium casei LMG S-19264T (=DSM 44701T), isolated from a smear-ripened cheese.</title>
        <authorList>
            <consortium name="US DOE Joint Genome Institute (JGI-PGF)"/>
            <person name="Walter F."/>
            <person name="Albersmeier A."/>
            <person name="Kalinowski J."/>
            <person name="Ruckert C."/>
        </authorList>
    </citation>
    <scope>NUCLEOTIDE SEQUENCE</scope>
    <source>
        <strain evidence="1">KCTC 32501</strain>
    </source>
</reference>
<protein>
    <submittedName>
        <fullName evidence="1">Uncharacterized protein</fullName>
    </submittedName>
</protein>
<reference evidence="1" key="2">
    <citation type="submission" date="2020-09" db="EMBL/GenBank/DDBJ databases">
        <authorList>
            <person name="Sun Q."/>
            <person name="Kim S."/>
        </authorList>
    </citation>
    <scope>NUCLEOTIDE SEQUENCE</scope>
    <source>
        <strain evidence="1">KCTC 32501</strain>
    </source>
</reference>
<evidence type="ECO:0000313" key="2">
    <source>
        <dbReference type="Proteomes" id="UP000614287"/>
    </source>
</evidence>